<gene>
    <name evidence="1" type="ORF">cco14_10879</name>
</gene>
<feature type="non-terminal residue" evidence="1">
    <location>
        <position position="1"/>
    </location>
</feature>
<evidence type="ECO:0000313" key="1">
    <source>
        <dbReference type="EMBL" id="EIA59075.1"/>
    </source>
</evidence>
<evidence type="ECO:0000313" key="2">
    <source>
        <dbReference type="Proteomes" id="UP000005511"/>
    </source>
</evidence>
<proteinExistence type="predicted"/>
<keyword evidence="2" id="KW-1185">Reference proteome</keyword>
<name>A0ABP2NP86_CAMCO</name>
<accession>A0ABP2NP86</accession>
<organism evidence="1 2">
    <name type="scientific">Campylobacter coli 80352</name>
    <dbReference type="NCBI Taxonomy" id="887288"/>
    <lineage>
        <taxon>Bacteria</taxon>
        <taxon>Pseudomonadati</taxon>
        <taxon>Campylobacterota</taxon>
        <taxon>Epsilonproteobacteria</taxon>
        <taxon>Campylobacterales</taxon>
        <taxon>Campylobacteraceae</taxon>
        <taxon>Campylobacter</taxon>
    </lineage>
</organism>
<protein>
    <submittedName>
        <fullName evidence="1">Cpp13</fullName>
    </submittedName>
</protein>
<comment type="caution">
    <text evidence="1">The sequence shown here is derived from an EMBL/GenBank/DDBJ whole genome shotgun (WGS) entry which is preliminary data.</text>
</comment>
<reference evidence="1 2" key="1">
    <citation type="submission" date="2010-09" db="EMBL/GenBank/DDBJ databases">
        <authorList>
            <person name="Richards V."/>
            <person name="Lefebure T."/>
            <person name="Suzuki H."/>
            <person name="Pavinski Bitar P."/>
            <person name="Stanhope M."/>
        </authorList>
    </citation>
    <scope>NUCLEOTIDE SEQUENCE [LARGE SCALE GENOMIC DNA]</scope>
    <source>
        <strain evidence="1 2">80352</strain>
    </source>
</reference>
<dbReference type="EMBL" id="AIMT01000205">
    <property type="protein sequence ID" value="EIA59075.1"/>
    <property type="molecule type" value="Genomic_DNA"/>
</dbReference>
<dbReference type="Proteomes" id="UP000005511">
    <property type="component" value="Unassembled WGS sequence"/>
</dbReference>
<sequence length="46" mass="5394">NLVVCRLNEQEMEILKKLMDLDLVSEYGTYIRKLILKEARALNINS</sequence>